<gene>
    <name evidence="2" type="primary">PARPA_02145.1 scaffold 3335</name>
</gene>
<sequence>MTPSGSVTANHDADSCQINETNNNTEGSSLSDNQSIESPDASNSTEKNT</sequence>
<evidence type="ECO:0000313" key="3">
    <source>
        <dbReference type="Proteomes" id="UP000054107"/>
    </source>
</evidence>
<reference evidence="2 3" key="1">
    <citation type="submission" date="2014-09" db="EMBL/GenBank/DDBJ databases">
        <authorList>
            <person name="Ellenberger Sabrina"/>
        </authorList>
    </citation>
    <scope>NUCLEOTIDE SEQUENCE [LARGE SCALE GENOMIC DNA]</scope>
    <source>
        <strain evidence="2 3">CBS 412.66</strain>
    </source>
</reference>
<dbReference type="AlphaFoldDB" id="A0A0B7MRZ7"/>
<evidence type="ECO:0000256" key="1">
    <source>
        <dbReference type="SAM" id="MobiDB-lite"/>
    </source>
</evidence>
<dbReference type="Proteomes" id="UP000054107">
    <property type="component" value="Unassembled WGS sequence"/>
</dbReference>
<protein>
    <submittedName>
        <fullName evidence="2">Uncharacterized protein</fullName>
    </submittedName>
</protein>
<dbReference type="EMBL" id="LN720316">
    <property type="protein sequence ID" value="CEP08766.1"/>
    <property type="molecule type" value="Genomic_DNA"/>
</dbReference>
<proteinExistence type="predicted"/>
<accession>A0A0B7MRZ7</accession>
<feature type="region of interest" description="Disordered" evidence="1">
    <location>
        <begin position="1"/>
        <end position="49"/>
    </location>
</feature>
<feature type="compositionally biased region" description="Polar residues" evidence="1">
    <location>
        <begin position="16"/>
        <end position="49"/>
    </location>
</feature>
<feature type="non-terminal residue" evidence="2">
    <location>
        <position position="49"/>
    </location>
</feature>
<organism evidence="2 3">
    <name type="scientific">Parasitella parasitica</name>
    <dbReference type="NCBI Taxonomy" id="35722"/>
    <lineage>
        <taxon>Eukaryota</taxon>
        <taxon>Fungi</taxon>
        <taxon>Fungi incertae sedis</taxon>
        <taxon>Mucoromycota</taxon>
        <taxon>Mucoromycotina</taxon>
        <taxon>Mucoromycetes</taxon>
        <taxon>Mucorales</taxon>
        <taxon>Mucorineae</taxon>
        <taxon>Mucoraceae</taxon>
        <taxon>Parasitella</taxon>
    </lineage>
</organism>
<keyword evidence="3" id="KW-1185">Reference proteome</keyword>
<evidence type="ECO:0000313" key="2">
    <source>
        <dbReference type="EMBL" id="CEP08766.1"/>
    </source>
</evidence>
<name>A0A0B7MRZ7_9FUNG</name>